<evidence type="ECO:0000313" key="2">
    <source>
        <dbReference type="EnsemblPlants" id="AUR62041477-RA:cds"/>
    </source>
</evidence>
<keyword evidence="3" id="KW-1185">Reference proteome</keyword>
<accession>A0A803N6W9</accession>
<proteinExistence type="predicted"/>
<dbReference type="Gramene" id="AUR62041477-RA">
    <property type="protein sequence ID" value="AUR62041477-RA:cds"/>
    <property type="gene ID" value="AUR62041477"/>
</dbReference>
<evidence type="ECO:0000256" key="1">
    <source>
        <dbReference type="SAM" id="MobiDB-lite"/>
    </source>
</evidence>
<feature type="region of interest" description="Disordered" evidence="1">
    <location>
        <begin position="1"/>
        <end position="64"/>
    </location>
</feature>
<dbReference type="EnsemblPlants" id="AUR62041477-RA">
    <property type="protein sequence ID" value="AUR62041477-RA:cds"/>
    <property type="gene ID" value="AUR62041477"/>
</dbReference>
<dbReference type="Proteomes" id="UP000596660">
    <property type="component" value="Unplaced"/>
</dbReference>
<sequence length="146" mass="15471">MNPSKKSTAPTKNPKKDVSDKSKAGTKGIMMTKNGSSLVENDQPSVGPAKGAKPGPVSTPKEASRVLKAVNDKNEIVNEKEKYFSTTLASVFSISPESPPPSSLPLPKFPLRKLQQSKLCCTAEAAAAAEVDSGATDNLCRMLKLR</sequence>
<reference evidence="2" key="2">
    <citation type="submission" date="2021-03" db="UniProtKB">
        <authorList>
            <consortium name="EnsemblPlants"/>
        </authorList>
    </citation>
    <scope>IDENTIFICATION</scope>
</reference>
<feature type="compositionally biased region" description="Polar residues" evidence="1">
    <location>
        <begin position="33"/>
        <end position="44"/>
    </location>
</feature>
<protein>
    <submittedName>
        <fullName evidence="2">Uncharacterized protein</fullName>
    </submittedName>
</protein>
<reference evidence="2" key="1">
    <citation type="journal article" date="2017" name="Nature">
        <title>The genome of Chenopodium quinoa.</title>
        <authorList>
            <person name="Jarvis D.E."/>
            <person name="Ho Y.S."/>
            <person name="Lightfoot D.J."/>
            <person name="Schmoeckel S.M."/>
            <person name="Li B."/>
            <person name="Borm T.J.A."/>
            <person name="Ohyanagi H."/>
            <person name="Mineta K."/>
            <person name="Michell C.T."/>
            <person name="Saber N."/>
            <person name="Kharbatia N.M."/>
            <person name="Rupper R.R."/>
            <person name="Sharp A.R."/>
            <person name="Dally N."/>
            <person name="Boughton B.A."/>
            <person name="Woo Y.H."/>
            <person name="Gao G."/>
            <person name="Schijlen E.G.W.M."/>
            <person name="Guo X."/>
            <person name="Momin A.A."/>
            <person name="Negrao S."/>
            <person name="Al-Babili S."/>
            <person name="Gehring C."/>
            <person name="Roessner U."/>
            <person name="Jung C."/>
            <person name="Murphy K."/>
            <person name="Arold S.T."/>
            <person name="Gojobori T."/>
            <person name="van der Linden C.G."/>
            <person name="van Loo E.N."/>
            <person name="Jellen E.N."/>
            <person name="Maughan P.J."/>
            <person name="Tester M."/>
        </authorList>
    </citation>
    <scope>NUCLEOTIDE SEQUENCE [LARGE SCALE GENOMIC DNA]</scope>
    <source>
        <strain evidence="2">cv. PI 614886</strain>
    </source>
</reference>
<name>A0A803N6W9_CHEQI</name>
<evidence type="ECO:0000313" key="3">
    <source>
        <dbReference type="Proteomes" id="UP000596660"/>
    </source>
</evidence>
<feature type="compositionally biased region" description="Polar residues" evidence="1">
    <location>
        <begin position="1"/>
        <end position="11"/>
    </location>
</feature>
<feature type="compositionally biased region" description="Basic and acidic residues" evidence="1">
    <location>
        <begin position="14"/>
        <end position="23"/>
    </location>
</feature>
<organism evidence="2 3">
    <name type="scientific">Chenopodium quinoa</name>
    <name type="common">Quinoa</name>
    <dbReference type="NCBI Taxonomy" id="63459"/>
    <lineage>
        <taxon>Eukaryota</taxon>
        <taxon>Viridiplantae</taxon>
        <taxon>Streptophyta</taxon>
        <taxon>Embryophyta</taxon>
        <taxon>Tracheophyta</taxon>
        <taxon>Spermatophyta</taxon>
        <taxon>Magnoliopsida</taxon>
        <taxon>eudicotyledons</taxon>
        <taxon>Gunneridae</taxon>
        <taxon>Pentapetalae</taxon>
        <taxon>Caryophyllales</taxon>
        <taxon>Chenopodiaceae</taxon>
        <taxon>Chenopodioideae</taxon>
        <taxon>Atripliceae</taxon>
        <taxon>Chenopodium</taxon>
    </lineage>
</organism>
<dbReference type="AlphaFoldDB" id="A0A803N6W9"/>